<dbReference type="PANTHER" id="PTHR43240:SF3">
    <property type="entry name" value="THIOESTERASE DOMAIN-CONTAINING PROTEIN"/>
    <property type="match status" value="1"/>
</dbReference>
<gene>
    <name evidence="2" type="ORF">SAMN05444370_104344</name>
</gene>
<sequence>MSGFEPVHLLKARRDEALARLVDRVPYHAFLGVSFQRLGDELTGRLTYDDMLIGNPAIPALHGGVTGAFLEITAIVQLAWDAAWEIMESGPDGAARIAAGGFPPTPKTVDVTIDYLRSGKPRDAYARAQVTKRGRRVANVRVEAWQDERARPIAIAHGHYLLRDAR</sequence>
<name>A0A1H4ARZ4_9RHOB</name>
<dbReference type="OrthoDB" id="9813158at2"/>
<protein>
    <submittedName>
        <fullName evidence="2">Acyl-coenzyme A thioesterase PaaI, contains HGG motif</fullName>
    </submittedName>
</protein>
<organism evidence="2 3">
    <name type="scientific">Rubrimonas cliftonensis</name>
    <dbReference type="NCBI Taxonomy" id="89524"/>
    <lineage>
        <taxon>Bacteria</taxon>
        <taxon>Pseudomonadati</taxon>
        <taxon>Pseudomonadota</taxon>
        <taxon>Alphaproteobacteria</taxon>
        <taxon>Rhodobacterales</taxon>
        <taxon>Paracoccaceae</taxon>
        <taxon>Rubrimonas</taxon>
    </lineage>
</organism>
<dbReference type="InterPro" id="IPR006683">
    <property type="entry name" value="Thioestr_dom"/>
</dbReference>
<dbReference type="Proteomes" id="UP000198703">
    <property type="component" value="Unassembled WGS sequence"/>
</dbReference>
<dbReference type="RefSeq" id="WP_093252497.1">
    <property type="nucleotide sequence ID" value="NZ_FNQM01000004.1"/>
</dbReference>
<dbReference type="EMBL" id="FNQM01000004">
    <property type="protein sequence ID" value="SEA38639.1"/>
    <property type="molecule type" value="Genomic_DNA"/>
</dbReference>
<dbReference type="AlphaFoldDB" id="A0A1H4ARZ4"/>
<dbReference type="Gene3D" id="3.10.129.10">
    <property type="entry name" value="Hotdog Thioesterase"/>
    <property type="match status" value="1"/>
</dbReference>
<accession>A0A1H4ARZ4</accession>
<dbReference type="STRING" id="89524.SAMN05444370_104344"/>
<keyword evidence="3" id="KW-1185">Reference proteome</keyword>
<dbReference type="GO" id="GO:0016790">
    <property type="term" value="F:thiolester hydrolase activity"/>
    <property type="evidence" value="ECO:0007669"/>
    <property type="project" value="UniProtKB-ARBA"/>
</dbReference>
<reference evidence="2 3" key="1">
    <citation type="submission" date="2016-10" db="EMBL/GenBank/DDBJ databases">
        <authorList>
            <person name="de Groot N.N."/>
        </authorList>
    </citation>
    <scope>NUCLEOTIDE SEQUENCE [LARGE SCALE GENOMIC DNA]</scope>
    <source>
        <strain evidence="2 3">DSM 15345</strain>
    </source>
</reference>
<dbReference type="CDD" id="cd03443">
    <property type="entry name" value="PaaI_thioesterase"/>
    <property type="match status" value="1"/>
</dbReference>
<dbReference type="Pfam" id="PF03061">
    <property type="entry name" value="4HBT"/>
    <property type="match status" value="1"/>
</dbReference>
<evidence type="ECO:0000259" key="1">
    <source>
        <dbReference type="Pfam" id="PF03061"/>
    </source>
</evidence>
<evidence type="ECO:0000313" key="2">
    <source>
        <dbReference type="EMBL" id="SEA38639.1"/>
    </source>
</evidence>
<dbReference type="InterPro" id="IPR029069">
    <property type="entry name" value="HotDog_dom_sf"/>
</dbReference>
<evidence type="ECO:0000313" key="3">
    <source>
        <dbReference type="Proteomes" id="UP000198703"/>
    </source>
</evidence>
<dbReference type="PANTHER" id="PTHR43240">
    <property type="entry name" value="1,4-DIHYDROXY-2-NAPHTHOYL-COA THIOESTERASE 1"/>
    <property type="match status" value="1"/>
</dbReference>
<proteinExistence type="predicted"/>
<feature type="domain" description="Thioesterase" evidence="1">
    <location>
        <begin position="61"/>
        <end position="150"/>
    </location>
</feature>
<dbReference type="SUPFAM" id="SSF54637">
    <property type="entry name" value="Thioesterase/thiol ester dehydrase-isomerase"/>
    <property type="match status" value="1"/>
</dbReference>